<organism evidence="1 2">
    <name type="scientific">Melastoma candidum</name>
    <dbReference type="NCBI Taxonomy" id="119954"/>
    <lineage>
        <taxon>Eukaryota</taxon>
        <taxon>Viridiplantae</taxon>
        <taxon>Streptophyta</taxon>
        <taxon>Embryophyta</taxon>
        <taxon>Tracheophyta</taxon>
        <taxon>Spermatophyta</taxon>
        <taxon>Magnoliopsida</taxon>
        <taxon>eudicotyledons</taxon>
        <taxon>Gunneridae</taxon>
        <taxon>Pentapetalae</taxon>
        <taxon>rosids</taxon>
        <taxon>malvids</taxon>
        <taxon>Myrtales</taxon>
        <taxon>Melastomataceae</taxon>
        <taxon>Melastomatoideae</taxon>
        <taxon>Melastomateae</taxon>
        <taxon>Melastoma</taxon>
    </lineage>
</organism>
<dbReference type="Proteomes" id="UP001057402">
    <property type="component" value="Chromosome 7"/>
</dbReference>
<name>A0ACB9P3C9_9MYRT</name>
<evidence type="ECO:0000313" key="2">
    <source>
        <dbReference type="Proteomes" id="UP001057402"/>
    </source>
</evidence>
<proteinExistence type="predicted"/>
<accession>A0ACB9P3C9</accession>
<protein>
    <submittedName>
        <fullName evidence="1">Uncharacterized protein</fullName>
    </submittedName>
</protein>
<dbReference type="EMBL" id="CM042886">
    <property type="protein sequence ID" value="KAI4341626.1"/>
    <property type="molecule type" value="Genomic_DNA"/>
</dbReference>
<reference evidence="2" key="1">
    <citation type="journal article" date="2023" name="Front. Plant Sci.">
        <title>Chromosomal-level genome assembly of Melastoma candidum provides insights into trichome evolution.</title>
        <authorList>
            <person name="Zhong Y."/>
            <person name="Wu W."/>
            <person name="Sun C."/>
            <person name="Zou P."/>
            <person name="Liu Y."/>
            <person name="Dai S."/>
            <person name="Zhou R."/>
        </authorList>
    </citation>
    <scope>NUCLEOTIDE SEQUENCE [LARGE SCALE GENOMIC DNA]</scope>
</reference>
<evidence type="ECO:0000313" key="1">
    <source>
        <dbReference type="EMBL" id="KAI4341626.1"/>
    </source>
</evidence>
<keyword evidence="2" id="KW-1185">Reference proteome</keyword>
<comment type="caution">
    <text evidence="1">The sequence shown here is derived from an EMBL/GenBank/DDBJ whole genome shotgun (WGS) entry which is preliminary data.</text>
</comment>
<sequence length="142" mass="15643">MIPTESIVLTGEIALFGEETNSRKKVKLAGNDEGDDLSLVHLDFHGEGSRDQSRDAANVPKTSEYTFFKMLKEERHRKSHLSPLPVEDDHAERLWLTNRCRGNGDSSAAVILKDVIPAQLPTACLPAICLGKSRSHFVGSNC</sequence>
<gene>
    <name evidence="1" type="ORF">MLD38_026325</name>
</gene>